<gene>
    <name evidence="2" type="primary">COX8A</name>
</gene>
<dbReference type="EMBL" id="HAEB01002349">
    <property type="protein sequence ID" value="SBQ48876.1"/>
    <property type="molecule type" value="Transcribed_RNA"/>
</dbReference>
<evidence type="ECO:0000256" key="1">
    <source>
        <dbReference type="SAM" id="MobiDB-lite"/>
    </source>
</evidence>
<sequence length="103" mass="11246">SVGEPVHQTGEGEDRTSRDCCCSGPLLSRHPGTFWMDPGPPGGLQEESIKWTLHLVGPASVSSWDHQRSAEERRTWNKFSSPLPTSVTTPGHPSYNPTPAPKQ</sequence>
<proteinExistence type="predicted"/>
<accession>A0A1A8EQW7</accession>
<feature type="non-terminal residue" evidence="2">
    <location>
        <position position="1"/>
    </location>
</feature>
<feature type="region of interest" description="Disordered" evidence="1">
    <location>
        <begin position="60"/>
        <end position="103"/>
    </location>
</feature>
<organism evidence="2">
    <name type="scientific">Nothobranchius korthausae</name>
    <dbReference type="NCBI Taxonomy" id="1143690"/>
    <lineage>
        <taxon>Eukaryota</taxon>
        <taxon>Metazoa</taxon>
        <taxon>Chordata</taxon>
        <taxon>Craniata</taxon>
        <taxon>Vertebrata</taxon>
        <taxon>Euteleostomi</taxon>
        <taxon>Actinopterygii</taxon>
        <taxon>Neopterygii</taxon>
        <taxon>Teleostei</taxon>
        <taxon>Neoteleostei</taxon>
        <taxon>Acanthomorphata</taxon>
        <taxon>Ovalentaria</taxon>
        <taxon>Atherinomorphae</taxon>
        <taxon>Cyprinodontiformes</taxon>
        <taxon>Nothobranchiidae</taxon>
        <taxon>Nothobranchius</taxon>
    </lineage>
</organism>
<evidence type="ECO:0000313" key="2">
    <source>
        <dbReference type="EMBL" id="SBQ48876.1"/>
    </source>
</evidence>
<reference evidence="2" key="1">
    <citation type="submission" date="2016-05" db="EMBL/GenBank/DDBJ databases">
        <authorList>
            <person name="Lavstsen T."/>
            <person name="Jespersen J.S."/>
        </authorList>
    </citation>
    <scope>NUCLEOTIDE SEQUENCE</scope>
    <source>
        <tissue evidence="2">Brain</tissue>
    </source>
</reference>
<feature type="compositionally biased region" description="Polar residues" evidence="1">
    <location>
        <begin position="77"/>
        <end position="95"/>
    </location>
</feature>
<name>A0A1A8EQW7_9TELE</name>
<feature type="compositionally biased region" description="Basic and acidic residues" evidence="1">
    <location>
        <begin position="65"/>
        <end position="75"/>
    </location>
</feature>
<protein>
    <submittedName>
        <fullName evidence="2">Cytochrome c oxidase subunit 8a</fullName>
    </submittedName>
</protein>
<dbReference type="AlphaFoldDB" id="A0A1A8EQW7"/>
<reference evidence="2" key="2">
    <citation type="submission" date="2016-06" db="EMBL/GenBank/DDBJ databases">
        <title>The genome of a short-lived fish provides insights into sex chromosome evolution and the genetic control of aging.</title>
        <authorList>
            <person name="Reichwald K."/>
            <person name="Felder M."/>
            <person name="Petzold A."/>
            <person name="Koch P."/>
            <person name="Groth M."/>
            <person name="Platzer M."/>
        </authorList>
    </citation>
    <scope>NUCLEOTIDE SEQUENCE</scope>
    <source>
        <tissue evidence="2">Brain</tissue>
    </source>
</reference>